<gene>
    <name evidence="2" type="ORF">MAE02_71200</name>
</gene>
<dbReference type="InterPro" id="IPR054189">
    <property type="entry name" value="DUF6894"/>
</dbReference>
<evidence type="ECO:0000313" key="3">
    <source>
        <dbReference type="Proteomes" id="UP000321085"/>
    </source>
</evidence>
<organism evidence="2 3">
    <name type="scientific">Microvirga aerophila</name>
    <dbReference type="NCBI Taxonomy" id="670291"/>
    <lineage>
        <taxon>Bacteria</taxon>
        <taxon>Pseudomonadati</taxon>
        <taxon>Pseudomonadota</taxon>
        <taxon>Alphaproteobacteria</taxon>
        <taxon>Hyphomicrobiales</taxon>
        <taxon>Methylobacteriaceae</taxon>
        <taxon>Microvirga</taxon>
    </lineage>
</organism>
<evidence type="ECO:0000313" key="2">
    <source>
        <dbReference type="EMBL" id="GEO19424.1"/>
    </source>
</evidence>
<reference evidence="2 3" key="1">
    <citation type="submission" date="2019-07" db="EMBL/GenBank/DDBJ databases">
        <title>Whole genome shotgun sequence of Microvirga aerophila NBRC 106136.</title>
        <authorList>
            <person name="Hosoyama A."/>
            <person name="Uohara A."/>
            <person name="Ohji S."/>
            <person name="Ichikawa N."/>
        </authorList>
    </citation>
    <scope>NUCLEOTIDE SEQUENCE [LARGE SCALE GENOMIC DNA]</scope>
    <source>
        <strain evidence="2 3">NBRC 106136</strain>
    </source>
</reference>
<dbReference type="Proteomes" id="UP000321085">
    <property type="component" value="Unassembled WGS sequence"/>
</dbReference>
<proteinExistence type="predicted"/>
<protein>
    <recommendedName>
        <fullName evidence="1">DUF6894 domain-containing protein</fullName>
    </recommendedName>
</protein>
<comment type="caution">
    <text evidence="2">The sequence shown here is derived from an EMBL/GenBank/DDBJ whole genome shotgun (WGS) entry which is preliminary data.</text>
</comment>
<feature type="domain" description="DUF6894" evidence="1">
    <location>
        <begin position="11"/>
        <end position="78"/>
    </location>
</feature>
<dbReference type="Pfam" id="PF21834">
    <property type="entry name" value="DUF6894"/>
    <property type="match status" value="1"/>
</dbReference>
<dbReference type="RefSeq" id="WP_245439902.1">
    <property type="nucleotide sequence ID" value="NZ_BJYU01000525.1"/>
</dbReference>
<dbReference type="EMBL" id="BJYU01000525">
    <property type="protein sequence ID" value="GEO19424.1"/>
    <property type="molecule type" value="Genomic_DNA"/>
</dbReference>
<dbReference type="AlphaFoldDB" id="A0A512C5C5"/>
<evidence type="ECO:0000259" key="1">
    <source>
        <dbReference type="Pfam" id="PF21834"/>
    </source>
</evidence>
<keyword evidence="3" id="KW-1185">Reference proteome</keyword>
<accession>A0A512C5C5</accession>
<name>A0A512C5C5_9HYPH</name>
<sequence length="92" mass="10161">MSVPEMIVSGRFFFHLICNGEVIRDEEGVNLATEDGVLICAAQAIQELRQEGFFASGEWQGWQMEVTDCAGRTILSFALGEPNLEQSPVCVH</sequence>